<dbReference type="Gene3D" id="2.10.10.80">
    <property type="match status" value="1"/>
</dbReference>
<feature type="domain" description="Peptidase G2 IMC autoproteolytic cleavage" evidence="1">
    <location>
        <begin position="753"/>
        <end position="960"/>
    </location>
</feature>
<reference evidence="3 4" key="1">
    <citation type="submission" date="2017-05" db="EMBL/GenBank/DDBJ databases">
        <title>Whole genome sequencing of Proteus mirabilis AR_0155.</title>
        <authorList>
            <person name="Conlan S."/>
            <person name="Thomas P.J."/>
            <person name="Mullikin J."/>
            <person name="Frank K.M."/>
            <person name="Segre J.A."/>
        </authorList>
    </citation>
    <scope>NUCLEOTIDE SEQUENCE [LARGE SCALE GENOMIC DNA]</scope>
    <source>
        <strain evidence="3 4">AR_0155</strain>
    </source>
</reference>
<sequence length="969" mass="106382">MTVSTELSHEEYVGNGVTTDFDFRFRIFESKHLIVVVADSDGNETTLKNGTDYTIVGAGSYHGGKVVLNKPLAQGWKILLERDLPVVQETDLRNQGKFFAEVHEDAFDYLTMLIQKALGTFSLSLRKPTYLSNYYDAKGNRIANLAPPKLGTDAVNKDYVDNSIKYIDSKTLRVNDKDIQALPSAEQRRNKQLGFDNEGYPQLLDPAETGSLGYVFVDSFEKGAEITTRYQALHFENNGEYYRWDGVLPKKVKLGSTPSNSGGIGVGKWISVGDSVIRSEINIIERNFNNIFEMLNSSRTRNEQKVFVGGYYEKTDGGAANWHRNTTLDGGTYTGLPVFLNGNIVIYSPSGFAYVLDTPLVTQTIDLRQIGAKESEHIDHIFSVATSYCKSSKNVKRIVIVGNYTHENPLVIPERVEVDYLNYLSSSTTKVTNNTSGLPILTGGYGGDLVMDVDACIILDHGYGAKINNFNLKCNAPNSVEHGIYHGFTREVVIADAIGRIGEKGDDKLKKLNNAITAQQGFFHLYGNVTSFVNKRVWNYIFNSKNTGCNVIRIRQAWNYGAEESVMKFQGSTSVSLGQQYCEGTNGQIYEFFGCTGATCEILSIDRHECNSIAPVFRSRNSQVEFGAITINAITVKEGDIGILFDHSSSGGIYGCLTINGITARPNDRNIENLTTLVKSRDNCVIRGMPIPPIGAIGNIGGSPNSLWSAEKDTGIATTDQNRTLISSYESQASGIRTTVANSFRSIADKEGSTVLSSSLVRSGTGYEVCGGFGGSSGENISSANRKWSLDSSNGNIKAAGVITQGASFSDYAEYFENAEYGVIPLGTIVELIADKIRPANGDEFIGVISGTAGIALNASSLCWSKKYLTGKYGEPIYEIINGHKVRKENSDYDPYIDRYGDEIYLSREERPEEWSCVGMMGQVYVNVSNDVSVGDYICARNGIGIKSKVKTRLKVMEINEFVAKCLLI</sequence>
<dbReference type="AlphaFoldDB" id="A0AAJ0Y8T6"/>
<evidence type="ECO:0008006" key="5">
    <source>
        <dbReference type="Google" id="ProtNLM"/>
    </source>
</evidence>
<feature type="domain" description="Tail spike TSP1/Gp66 N-terminal" evidence="2">
    <location>
        <begin position="213"/>
        <end position="274"/>
    </location>
</feature>
<dbReference type="InterPro" id="IPR021865">
    <property type="entry name" value="Peptidase_G2"/>
</dbReference>
<name>A0AAJ0Y8T6_PROMI</name>
<dbReference type="Proteomes" id="UP000195540">
    <property type="component" value="Chromosome"/>
</dbReference>
<protein>
    <recommendedName>
        <fullName evidence="5">Tail spike TSP1/Gp66 N-terminal domain-containing protein</fullName>
    </recommendedName>
</protein>
<dbReference type="Pfam" id="PF11962">
    <property type="entry name" value="Peptidase_G2"/>
    <property type="match status" value="1"/>
</dbReference>
<evidence type="ECO:0000313" key="3">
    <source>
        <dbReference type="EMBL" id="ARX34548.1"/>
    </source>
</evidence>
<proteinExistence type="predicted"/>
<dbReference type="Gene3D" id="4.10.80.40">
    <property type="entry name" value="succinate dehydrogenase protein domain"/>
    <property type="match status" value="1"/>
</dbReference>
<dbReference type="RefSeq" id="WP_087726499.1">
    <property type="nucleotide sequence ID" value="NZ_CP021694.1"/>
</dbReference>
<accession>A0AAJ0Y8T6</accession>
<evidence type="ECO:0000259" key="1">
    <source>
        <dbReference type="Pfam" id="PF11962"/>
    </source>
</evidence>
<organism evidence="3 4">
    <name type="scientific">Proteus mirabilis</name>
    <dbReference type="NCBI Taxonomy" id="584"/>
    <lineage>
        <taxon>Bacteria</taxon>
        <taxon>Pseudomonadati</taxon>
        <taxon>Pseudomonadota</taxon>
        <taxon>Gammaproteobacteria</taxon>
        <taxon>Enterobacterales</taxon>
        <taxon>Morganellaceae</taxon>
        <taxon>Proteus</taxon>
    </lineage>
</organism>
<dbReference type="InterPro" id="IPR040775">
    <property type="entry name" value="Tail_spike_N"/>
</dbReference>
<dbReference type="Gene3D" id="2.160.10.20">
    <property type="entry name" value="Insect antifreeze protein"/>
    <property type="match status" value="1"/>
</dbReference>
<evidence type="ECO:0000259" key="2">
    <source>
        <dbReference type="Pfam" id="PF18668"/>
    </source>
</evidence>
<dbReference type="Gene3D" id="2.40.300.10">
    <property type="entry name" value="Head decoration protein D"/>
    <property type="match status" value="1"/>
</dbReference>
<dbReference type="Pfam" id="PF18668">
    <property type="entry name" value="Tail_spike_N"/>
    <property type="match status" value="1"/>
</dbReference>
<gene>
    <name evidence="3" type="ORF">AM402_10480</name>
</gene>
<dbReference type="EMBL" id="CP021694">
    <property type="protein sequence ID" value="ARX34548.1"/>
    <property type="molecule type" value="Genomic_DNA"/>
</dbReference>
<evidence type="ECO:0000313" key="4">
    <source>
        <dbReference type="Proteomes" id="UP000195540"/>
    </source>
</evidence>